<feature type="region of interest" description="Disordered" evidence="2">
    <location>
        <begin position="101"/>
        <end position="125"/>
    </location>
</feature>
<feature type="region of interest" description="Disordered" evidence="2">
    <location>
        <begin position="1"/>
        <end position="64"/>
    </location>
</feature>
<proteinExistence type="predicted"/>
<evidence type="ECO:0000256" key="2">
    <source>
        <dbReference type="SAM" id="MobiDB-lite"/>
    </source>
</evidence>
<gene>
    <name evidence="3" type="ORF">DL764_010682</name>
</gene>
<keyword evidence="1" id="KW-0175">Coiled coil</keyword>
<dbReference type="OrthoDB" id="5398685at2759"/>
<reference evidence="3 4" key="1">
    <citation type="submission" date="2018-06" db="EMBL/GenBank/DDBJ databases">
        <title>Complete Genomes of Monosporascus.</title>
        <authorList>
            <person name="Robinson A.J."/>
            <person name="Natvig D.O."/>
        </authorList>
    </citation>
    <scope>NUCLEOTIDE SEQUENCE [LARGE SCALE GENOMIC DNA]</scope>
    <source>
        <strain evidence="3 4">CBS 110550</strain>
    </source>
</reference>
<dbReference type="EMBL" id="QJNU01001577">
    <property type="protein sequence ID" value="RYO74799.1"/>
    <property type="molecule type" value="Genomic_DNA"/>
</dbReference>
<comment type="caution">
    <text evidence="3">The sequence shown here is derived from an EMBL/GenBank/DDBJ whole genome shotgun (WGS) entry which is preliminary data.</text>
</comment>
<organism evidence="3 4">
    <name type="scientific">Monosporascus ibericus</name>
    <dbReference type="NCBI Taxonomy" id="155417"/>
    <lineage>
        <taxon>Eukaryota</taxon>
        <taxon>Fungi</taxon>
        <taxon>Dikarya</taxon>
        <taxon>Ascomycota</taxon>
        <taxon>Pezizomycotina</taxon>
        <taxon>Sordariomycetes</taxon>
        <taxon>Xylariomycetidae</taxon>
        <taxon>Xylariales</taxon>
        <taxon>Xylariales incertae sedis</taxon>
        <taxon>Monosporascus</taxon>
    </lineage>
</organism>
<accession>A0A4Q4SUM7</accession>
<dbReference type="Proteomes" id="UP000293360">
    <property type="component" value="Unassembled WGS sequence"/>
</dbReference>
<feature type="compositionally biased region" description="Polar residues" evidence="2">
    <location>
        <begin position="45"/>
        <end position="55"/>
    </location>
</feature>
<feature type="compositionally biased region" description="Basic and acidic residues" evidence="2">
    <location>
        <begin position="14"/>
        <end position="24"/>
    </location>
</feature>
<evidence type="ECO:0000256" key="1">
    <source>
        <dbReference type="SAM" id="Coils"/>
    </source>
</evidence>
<evidence type="ECO:0000313" key="4">
    <source>
        <dbReference type="Proteomes" id="UP000293360"/>
    </source>
</evidence>
<dbReference type="AlphaFoldDB" id="A0A4Q4SUM7"/>
<name>A0A4Q4SUM7_9PEZI</name>
<evidence type="ECO:0000313" key="3">
    <source>
        <dbReference type="EMBL" id="RYO74799.1"/>
    </source>
</evidence>
<protein>
    <submittedName>
        <fullName evidence="3">Uncharacterized protein</fullName>
    </submittedName>
</protein>
<feature type="coiled-coil region" evidence="1">
    <location>
        <begin position="73"/>
        <end position="100"/>
    </location>
</feature>
<feature type="compositionally biased region" description="Low complexity" evidence="2">
    <location>
        <begin position="29"/>
        <end position="42"/>
    </location>
</feature>
<sequence>MDKFKSTGILNGTARDRTASERLAEFAMSQSNHNNPSSSSPQEPWGQTTNGSSNDPAAVRPPQSEMAQAFNDLARGEQHATALEANLTNLENRLDALLASIEGRPAQLDQGHGEGPVSDKDEKKD</sequence>
<keyword evidence="4" id="KW-1185">Reference proteome</keyword>